<dbReference type="PROSITE" id="PS00108">
    <property type="entry name" value="PROTEIN_KINASE_ST"/>
    <property type="match status" value="1"/>
</dbReference>
<evidence type="ECO:0000256" key="4">
    <source>
        <dbReference type="ARBA" id="ARBA00022840"/>
    </source>
</evidence>
<feature type="transmembrane region" description="Helical" evidence="6">
    <location>
        <begin position="406"/>
        <end position="426"/>
    </location>
</feature>
<dbReference type="InterPro" id="IPR008271">
    <property type="entry name" value="Ser/Thr_kinase_AS"/>
</dbReference>
<dbReference type="RefSeq" id="WP_372505438.1">
    <property type="nucleotide sequence ID" value="NZ_BAAAMO010000006.1"/>
</dbReference>
<keyword evidence="6" id="KW-0472">Membrane</keyword>
<dbReference type="PANTHER" id="PTHR43289:SF34">
    <property type="entry name" value="SERINE_THREONINE-PROTEIN KINASE YBDM-RELATED"/>
    <property type="match status" value="1"/>
</dbReference>
<keyword evidence="1" id="KW-0808">Transferase</keyword>
<dbReference type="GO" id="GO:0016301">
    <property type="term" value="F:kinase activity"/>
    <property type="evidence" value="ECO:0007669"/>
    <property type="project" value="UniProtKB-KW"/>
</dbReference>
<evidence type="ECO:0000256" key="3">
    <source>
        <dbReference type="ARBA" id="ARBA00022777"/>
    </source>
</evidence>
<dbReference type="CDD" id="cd14014">
    <property type="entry name" value="STKc_PknB_like"/>
    <property type="match status" value="1"/>
</dbReference>
<evidence type="ECO:0000256" key="6">
    <source>
        <dbReference type="SAM" id="Phobius"/>
    </source>
</evidence>
<feature type="compositionally biased region" description="Basic and acidic residues" evidence="5">
    <location>
        <begin position="368"/>
        <end position="381"/>
    </location>
</feature>
<keyword evidence="6" id="KW-1133">Transmembrane helix</keyword>
<keyword evidence="4" id="KW-0067">ATP-binding</keyword>
<keyword evidence="3 8" id="KW-0418">Kinase</keyword>
<dbReference type="InterPro" id="IPR011009">
    <property type="entry name" value="Kinase-like_dom_sf"/>
</dbReference>
<comment type="caution">
    <text evidence="8">The sequence shown here is derived from an EMBL/GenBank/DDBJ whole genome shotgun (WGS) entry which is preliminary data.</text>
</comment>
<feature type="region of interest" description="Disordered" evidence="5">
    <location>
        <begin position="310"/>
        <end position="381"/>
    </location>
</feature>
<dbReference type="Proteomes" id="UP001597068">
    <property type="component" value="Unassembled WGS sequence"/>
</dbReference>
<dbReference type="SMART" id="SM00220">
    <property type="entry name" value="S_TKc"/>
    <property type="match status" value="1"/>
</dbReference>
<sequence length="456" mass="48782">MRGHEVSTARDVLLGAALDGRYRIDALIARGGMSGVYLGVDLRLDRPVAVKVMDPRYSADPRFLARLEFEARSVARLKDPGLVPVYDQGVDGEWAFLVMELVEGGTLRELLAERGPMPPHAATAVGMPVLGGLGAAHAHGLVHRDVKPENVLISDAGEVKVVDFGLVRAIAAAGITSDSVILGTAAYLSPEQVESADADARSDIYSFGILLYEMLTGSTPFRGDTPLALAYARLRGDVPPPSRVIRGVPRAFDELVLTATARDPADRFADGDDMLDALTEVAGRLRLPPFTVPAPRVSAERATALARRVAAARPDATARPDPDPADAHDEDRRRATRMMGADGDAQHTRLDRRVDADEMHDELDDDPWDHHGVPDDRALGDRPRPALLAAADAEIGRRRRGRRRGWVMTAVILVLAITLAALGWWLGVTVAGAQPTAPGSVAAVSTVAQIVSLPAD</sequence>
<accession>A0ABW3GAH2</accession>
<evidence type="ECO:0000259" key="7">
    <source>
        <dbReference type="PROSITE" id="PS50011"/>
    </source>
</evidence>
<gene>
    <name evidence="8" type="ORF">ACFQ04_15195</name>
</gene>
<name>A0ABW3GAH2_9NOCA</name>
<evidence type="ECO:0000256" key="1">
    <source>
        <dbReference type="ARBA" id="ARBA00022679"/>
    </source>
</evidence>
<proteinExistence type="predicted"/>
<dbReference type="PANTHER" id="PTHR43289">
    <property type="entry name" value="MITOGEN-ACTIVATED PROTEIN KINASE KINASE KINASE 20-RELATED"/>
    <property type="match status" value="1"/>
</dbReference>
<keyword evidence="6" id="KW-0812">Transmembrane</keyword>
<dbReference type="Gene3D" id="1.10.510.10">
    <property type="entry name" value="Transferase(Phosphotransferase) domain 1"/>
    <property type="match status" value="1"/>
</dbReference>
<dbReference type="SUPFAM" id="SSF56112">
    <property type="entry name" value="Protein kinase-like (PK-like)"/>
    <property type="match status" value="1"/>
</dbReference>
<protein>
    <submittedName>
        <fullName evidence="8">Protein kinase</fullName>
    </submittedName>
</protein>
<dbReference type="InterPro" id="IPR000719">
    <property type="entry name" value="Prot_kinase_dom"/>
</dbReference>
<evidence type="ECO:0000256" key="5">
    <source>
        <dbReference type="SAM" id="MobiDB-lite"/>
    </source>
</evidence>
<evidence type="ECO:0000313" key="9">
    <source>
        <dbReference type="Proteomes" id="UP001597068"/>
    </source>
</evidence>
<keyword evidence="9" id="KW-1185">Reference proteome</keyword>
<feature type="compositionally biased region" description="Basic and acidic residues" evidence="5">
    <location>
        <begin position="344"/>
        <end position="357"/>
    </location>
</feature>
<evidence type="ECO:0000256" key="2">
    <source>
        <dbReference type="ARBA" id="ARBA00022741"/>
    </source>
</evidence>
<keyword evidence="2" id="KW-0547">Nucleotide-binding</keyword>
<feature type="compositionally biased region" description="Acidic residues" evidence="5">
    <location>
        <begin position="358"/>
        <end position="367"/>
    </location>
</feature>
<reference evidence="9" key="1">
    <citation type="journal article" date="2019" name="Int. J. Syst. Evol. Microbiol.">
        <title>The Global Catalogue of Microorganisms (GCM) 10K type strain sequencing project: providing services to taxonomists for standard genome sequencing and annotation.</title>
        <authorList>
            <consortium name="The Broad Institute Genomics Platform"/>
            <consortium name="The Broad Institute Genome Sequencing Center for Infectious Disease"/>
            <person name="Wu L."/>
            <person name="Ma J."/>
        </authorList>
    </citation>
    <scope>NUCLEOTIDE SEQUENCE [LARGE SCALE GENOMIC DNA]</scope>
    <source>
        <strain evidence="9">CCUG 50873</strain>
    </source>
</reference>
<dbReference type="PROSITE" id="PS50011">
    <property type="entry name" value="PROTEIN_KINASE_DOM"/>
    <property type="match status" value="1"/>
</dbReference>
<dbReference type="Pfam" id="PF00069">
    <property type="entry name" value="Pkinase"/>
    <property type="match status" value="1"/>
</dbReference>
<feature type="domain" description="Protein kinase" evidence="7">
    <location>
        <begin position="22"/>
        <end position="279"/>
    </location>
</feature>
<feature type="compositionally biased region" description="Basic and acidic residues" evidence="5">
    <location>
        <begin position="316"/>
        <end position="333"/>
    </location>
</feature>
<dbReference type="Gene3D" id="3.30.200.20">
    <property type="entry name" value="Phosphorylase Kinase, domain 1"/>
    <property type="match status" value="1"/>
</dbReference>
<dbReference type="EMBL" id="JBHTIL010000002">
    <property type="protein sequence ID" value="MFD0927083.1"/>
    <property type="molecule type" value="Genomic_DNA"/>
</dbReference>
<evidence type="ECO:0000313" key="8">
    <source>
        <dbReference type="EMBL" id="MFD0927083.1"/>
    </source>
</evidence>
<organism evidence="8 9">
    <name type="scientific">Williamsia deligens</name>
    <dbReference type="NCBI Taxonomy" id="321325"/>
    <lineage>
        <taxon>Bacteria</taxon>
        <taxon>Bacillati</taxon>
        <taxon>Actinomycetota</taxon>
        <taxon>Actinomycetes</taxon>
        <taxon>Mycobacteriales</taxon>
        <taxon>Nocardiaceae</taxon>
        <taxon>Williamsia</taxon>
    </lineage>
</organism>